<proteinExistence type="predicted"/>
<evidence type="ECO:0000313" key="2">
    <source>
        <dbReference type="Proteomes" id="UP000593836"/>
    </source>
</evidence>
<sequence>MYKVFLLILIYIFVGCTPSVHVKPSEQLPKWVDSDDTLRGVGSSEVNFQGIYTQRLAAVNQAKSDLAHTLKSYITSIYKSSEKVNKDEISNKSQNKITAFSEVFLNESYQVDAYFDVDRRLYVLVELSKPRLNTLLGIKVETIKTTQTLPKLNTRVFNKDELMQSRCYPQDILKTIDTKADLYQNKPVWFFRPNQNGYEGSVGIAEKESLKSYEEQKKVAVILAKSALSKRKKTQIASEHEALEILHNDTSGEIFETSSIVRSANRSQPTTVKDIWLDPQSCELYVWIVNN</sequence>
<dbReference type="EMBL" id="CP054493">
    <property type="protein sequence ID" value="QOY55376.1"/>
    <property type="molecule type" value="Genomic_DNA"/>
</dbReference>
<evidence type="ECO:0008006" key="3">
    <source>
        <dbReference type="Google" id="ProtNLM"/>
    </source>
</evidence>
<dbReference type="AlphaFoldDB" id="A0A7S7RR49"/>
<reference evidence="1 2" key="1">
    <citation type="submission" date="2020-05" db="EMBL/GenBank/DDBJ databases">
        <title>Sulfurimonas marisnigri, sp. nov., and Sulfurimonas baltica, sp. nov., manganese oxide reducing chemolithoautotrophs of the class Epsilonproteobacteria isolated from the pelagic redoxclines of the Black and Baltic Seas and emended description of the genus Sulfurimonas.</title>
        <authorList>
            <person name="Henkel J.V."/>
            <person name="Laudan C."/>
            <person name="Werner J."/>
            <person name="Neu T."/>
            <person name="Plewe S."/>
            <person name="Sproer C."/>
            <person name="Bunk B."/>
            <person name="Schulz-Vogt H.N."/>
        </authorList>
    </citation>
    <scope>NUCLEOTIDE SEQUENCE [LARGE SCALE GENOMIC DNA]</scope>
    <source>
        <strain evidence="1 2">SoZ1</strain>
    </source>
</reference>
<dbReference type="Proteomes" id="UP000593836">
    <property type="component" value="Chromosome"/>
</dbReference>
<dbReference type="KEGG" id="smas:HUE87_03825"/>
<gene>
    <name evidence="1" type="ORF">HUE87_03825</name>
</gene>
<dbReference type="Gene3D" id="3.10.129.140">
    <property type="entry name" value="Helicobacter TNF-alpha-Inducing protein"/>
    <property type="match status" value="1"/>
</dbReference>
<organism evidence="1 2">
    <name type="scientific">Candidatus Sulfurimonas marisnigri</name>
    <dbReference type="NCBI Taxonomy" id="2740405"/>
    <lineage>
        <taxon>Bacteria</taxon>
        <taxon>Pseudomonadati</taxon>
        <taxon>Campylobacterota</taxon>
        <taxon>Epsilonproteobacteria</taxon>
        <taxon>Campylobacterales</taxon>
        <taxon>Sulfurimonadaceae</taxon>
        <taxon>Sulfurimonas</taxon>
    </lineage>
</organism>
<dbReference type="RefSeq" id="WP_194367415.1">
    <property type="nucleotide sequence ID" value="NZ_CP054493.1"/>
</dbReference>
<protein>
    <recommendedName>
        <fullName evidence="3">LPP20 lipoprotein</fullName>
    </recommendedName>
</protein>
<evidence type="ECO:0000313" key="1">
    <source>
        <dbReference type="EMBL" id="QOY55376.1"/>
    </source>
</evidence>
<accession>A0A7S7RR49</accession>
<dbReference type="PROSITE" id="PS51257">
    <property type="entry name" value="PROKAR_LIPOPROTEIN"/>
    <property type="match status" value="1"/>
</dbReference>
<name>A0A7S7RR49_9BACT</name>
<keyword evidence="2" id="KW-1185">Reference proteome</keyword>